<dbReference type="SUPFAM" id="SSF50494">
    <property type="entry name" value="Trypsin-like serine proteases"/>
    <property type="match status" value="1"/>
</dbReference>
<organism evidence="1 2">
    <name type="scientific">Albidovulum sediminicola</name>
    <dbReference type="NCBI Taxonomy" id="2984331"/>
    <lineage>
        <taxon>Bacteria</taxon>
        <taxon>Pseudomonadati</taxon>
        <taxon>Pseudomonadota</taxon>
        <taxon>Alphaproteobacteria</taxon>
        <taxon>Rhodobacterales</taxon>
        <taxon>Paracoccaceae</taxon>
        <taxon>Albidovulum</taxon>
    </lineage>
</organism>
<dbReference type="Proteomes" id="UP001652503">
    <property type="component" value="Unassembled WGS sequence"/>
</dbReference>
<dbReference type="EMBL" id="JAOWLA010000001">
    <property type="protein sequence ID" value="MCV2863341.1"/>
    <property type="molecule type" value="Genomic_DNA"/>
</dbReference>
<evidence type="ECO:0000313" key="1">
    <source>
        <dbReference type="EMBL" id="MCV2863341.1"/>
    </source>
</evidence>
<name>A0ABT2YXV0_9RHOB</name>
<dbReference type="Pfam" id="PF13365">
    <property type="entry name" value="Trypsin_2"/>
    <property type="match status" value="1"/>
</dbReference>
<keyword evidence="1" id="KW-0378">Hydrolase</keyword>
<keyword evidence="2" id="KW-1185">Reference proteome</keyword>
<reference evidence="1 2" key="1">
    <citation type="submission" date="2022-10" db="EMBL/GenBank/DDBJ databases">
        <title>Defluviimonas sp. nov., isolated from ocean surface water.</title>
        <authorList>
            <person name="He W."/>
            <person name="Wang L."/>
            <person name="Zhang D.-F."/>
        </authorList>
    </citation>
    <scope>NUCLEOTIDE SEQUENCE [LARGE SCALE GENOMIC DNA]</scope>
    <source>
        <strain evidence="1 2">WL0075</strain>
    </source>
</reference>
<dbReference type="GO" id="GO:0006508">
    <property type="term" value="P:proteolysis"/>
    <property type="evidence" value="ECO:0007669"/>
    <property type="project" value="UniProtKB-KW"/>
</dbReference>
<comment type="caution">
    <text evidence="1">The sequence shown here is derived from an EMBL/GenBank/DDBJ whole genome shotgun (WGS) entry which is preliminary data.</text>
</comment>
<dbReference type="GO" id="GO:0008233">
    <property type="term" value="F:peptidase activity"/>
    <property type="evidence" value="ECO:0007669"/>
    <property type="project" value="UniProtKB-KW"/>
</dbReference>
<sequence length="282" mass="31404">MDQIDGETVRVSFESRAVCYIECIRKDENTGEVAYRSRASGFYWADVEQLYLITNRHNVTGLNPITGDPIGSFCPTFLRVWFNEHTGEKTGDCRYVKFVGRELSLFDKDERPTWFEHPSDPSVDVVAIRLDGYDWQERISVVNAKKAIPYSPMAGEDCFIVGYPEGLLGPGGTPIWKRASIATEPELDYDGRPVFLVDSLTRPGLSGAPVFARINGLWGQEGAQIEIGVGSPTPFGFWTNFLGIYAGREGDDKVGFQLARVWKKAVLDEIVSAKAIGKNPHD</sequence>
<proteinExistence type="predicted"/>
<evidence type="ECO:0000313" key="2">
    <source>
        <dbReference type="Proteomes" id="UP001652503"/>
    </source>
</evidence>
<dbReference type="InterPro" id="IPR009003">
    <property type="entry name" value="Peptidase_S1_PA"/>
</dbReference>
<dbReference type="RefSeq" id="WP_263719749.1">
    <property type="nucleotide sequence ID" value="NZ_JAOWLA010000001.1"/>
</dbReference>
<accession>A0ABT2YXV0</accession>
<protein>
    <submittedName>
        <fullName evidence="1">Serine protease</fullName>
    </submittedName>
</protein>
<keyword evidence="1" id="KW-0645">Protease</keyword>
<gene>
    <name evidence="1" type="ORF">OE647_01155</name>
</gene>